<dbReference type="PIRSF" id="PIRSF006305">
    <property type="entry name" value="Maf"/>
    <property type="match status" value="1"/>
</dbReference>
<organism evidence="10 11">
    <name type="scientific">Thermomonas haemolytica</name>
    <dbReference type="NCBI Taxonomy" id="141949"/>
    <lineage>
        <taxon>Bacteria</taxon>
        <taxon>Pseudomonadati</taxon>
        <taxon>Pseudomonadota</taxon>
        <taxon>Gammaproteobacteria</taxon>
        <taxon>Lysobacterales</taxon>
        <taxon>Lysobacteraceae</taxon>
        <taxon>Thermomonas</taxon>
    </lineage>
</organism>
<dbReference type="PANTHER" id="PTHR43213">
    <property type="entry name" value="BIFUNCTIONAL DTTP/UTP PYROPHOSPHATASE/METHYLTRANSFERASE PROTEIN-RELATED"/>
    <property type="match status" value="1"/>
</dbReference>
<sequence>MSRLVLASTSRYRRELLQRLRLPFDTARPEVDETALPGEAPRALAQRLALAKAQAVAQLLGGEDAWVLGSDQVADLGGQALGKPGGRDAALEQLRAMAGRRVRFHTALCLAHPDGRSLHDVDLTEVRLRALEDAEIARYVDAEQPYDCAGSFKSEGLGIVLFEAIDNHDPTALIGLPLIASARLLRQAGFALP</sequence>
<dbReference type="InterPro" id="IPR003697">
    <property type="entry name" value="Maf-like"/>
</dbReference>
<feature type="site" description="Important for substrate specificity" evidence="9">
    <location>
        <position position="72"/>
    </location>
</feature>
<feature type="active site" description="Proton acceptor" evidence="9">
    <location>
        <position position="71"/>
    </location>
</feature>
<evidence type="ECO:0000313" key="11">
    <source>
        <dbReference type="Proteomes" id="UP000295414"/>
    </source>
</evidence>
<dbReference type="GO" id="GO:0047429">
    <property type="term" value="F:nucleoside triphosphate diphosphatase activity"/>
    <property type="evidence" value="ECO:0007669"/>
    <property type="project" value="InterPro"/>
</dbReference>
<evidence type="ECO:0000256" key="7">
    <source>
        <dbReference type="ARBA" id="ARBA00060749"/>
    </source>
</evidence>
<comment type="function">
    <text evidence="6 9">Nucleoside triphosphate pyrophosphatase that hydrolyzes 7-methyl-GTP (m(7)GTP). May have a dual role in cell division arrest and in preventing the incorporation of modified nucleotides into cellular nucleic acids.</text>
</comment>
<protein>
    <recommendedName>
        <fullName evidence="8 9">7-methyl-GTP pyrophosphatase</fullName>
        <shortName evidence="9">m(7)GTP pyrophosphatase</shortName>
        <ecNumber evidence="9">3.6.1.-</ecNumber>
    </recommendedName>
</protein>
<evidence type="ECO:0000256" key="2">
    <source>
        <dbReference type="ARBA" id="ARBA00022490"/>
    </source>
</evidence>
<dbReference type="RefSeq" id="WP_114960843.1">
    <property type="nucleotide sequence ID" value="NZ_MSZW01000023.1"/>
</dbReference>
<keyword evidence="11" id="KW-1185">Reference proteome</keyword>
<dbReference type="Gene3D" id="3.90.950.10">
    <property type="match status" value="1"/>
</dbReference>
<comment type="caution">
    <text evidence="9">Lacks conserved residue(s) required for the propagation of feature annotation.</text>
</comment>
<gene>
    <name evidence="10" type="ORF">EDC34_11054</name>
</gene>
<proteinExistence type="inferred from homology"/>
<dbReference type="Proteomes" id="UP000295414">
    <property type="component" value="Unassembled WGS sequence"/>
</dbReference>
<reference evidence="10 11" key="1">
    <citation type="submission" date="2019-03" db="EMBL/GenBank/DDBJ databases">
        <title>Genomic Encyclopedia of Type Strains, Phase IV (KMG-IV): sequencing the most valuable type-strain genomes for metagenomic binning, comparative biology and taxonomic classification.</title>
        <authorList>
            <person name="Goeker M."/>
        </authorList>
    </citation>
    <scope>NUCLEOTIDE SEQUENCE [LARGE SCALE GENOMIC DNA]</scope>
    <source>
        <strain evidence="10 11">DSM 13605</strain>
    </source>
</reference>
<name>A0A4R3N1R7_9GAMM</name>
<dbReference type="Pfam" id="PF02545">
    <property type="entry name" value="Maf"/>
    <property type="match status" value="1"/>
</dbReference>
<comment type="catalytic activity">
    <reaction evidence="5 9">
        <text>N(7)-methyl-GTP + H2O = N(7)-methyl-GMP + diphosphate + H(+)</text>
        <dbReference type="Rhea" id="RHEA:58744"/>
        <dbReference type="ChEBI" id="CHEBI:15377"/>
        <dbReference type="ChEBI" id="CHEBI:15378"/>
        <dbReference type="ChEBI" id="CHEBI:33019"/>
        <dbReference type="ChEBI" id="CHEBI:58285"/>
        <dbReference type="ChEBI" id="CHEBI:87133"/>
    </reaction>
</comment>
<dbReference type="EMBL" id="SMAP01000010">
    <property type="protein sequence ID" value="TCT21003.1"/>
    <property type="molecule type" value="Genomic_DNA"/>
</dbReference>
<dbReference type="PANTHER" id="PTHR43213:SF10">
    <property type="entry name" value="7-METHYL-GTP PYROPHOSPHATASE"/>
    <property type="match status" value="1"/>
</dbReference>
<keyword evidence="4 9" id="KW-0546">Nucleotide metabolism</keyword>
<dbReference type="OrthoDB" id="9813694at2"/>
<dbReference type="NCBIfam" id="TIGR00172">
    <property type="entry name" value="maf"/>
    <property type="match status" value="1"/>
</dbReference>
<comment type="similarity">
    <text evidence="7 9">Belongs to the Maf family. YceF subfamily.</text>
</comment>
<feature type="site" description="Important for substrate specificity" evidence="9">
    <location>
        <position position="12"/>
    </location>
</feature>
<dbReference type="GO" id="GO:0009117">
    <property type="term" value="P:nucleotide metabolic process"/>
    <property type="evidence" value="ECO:0007669"/>
    <property type="project" value="UniProtKB-KW"/>
</dbReference>
<evidence type="ECO:0000313" key="10">
    <source>
        <dbReference type="EMBL" id="TCT21003.1"/>
    </source>
</evidence>
<evidence type="ECO:0000256" key="6">
    <source>
        <dbReference type="ARBA" id="ARBA00053369"/>
    </source>
</evidence>
<dbReference type="HAMAP" id="MF_00528">
    <property type="entry name" value="Maf"/>
    <property type="match status" value="1"/>
</dbReference>
<evidence type="ECO:0000256" key="8">
    <source>
        <dbReference type="ARBA" id="ARBA00068163"/>
    </source>
</evidence>
<keyword evidence="3 9" id="KW-0378">Hydrolase</keyword>
<dbReference type="FunFam" id="3.90.950.10:FF:000005">
    <property type="entry name" value="7-methyl-GTP pyrophosphatase"/>
    <property type="match status" value="1"/>
</dbReference>
<comment type="cofactor">
    <cofactor evidence="9">
        <name>a divalent metal cation</name>
        <dbReference type="ChEBI" id="CHEBI:60240"/>
    </cofactor>
</comment>
<dbReference type="GO" id="GO:0005737">
    <property type="term" value="C:cytoplasm"/>
    <property type="evidence" value="ECO:0007669"/>
    <property type="project" value="UniProtKB-SubCell"/>
</dbReference>
<keyword evidence="2 9" id="KW-0963">Cytoplasm</keyword>
<dbReference type="CDD" id="cd00555">
    <property type="entry name" value="Maf"/>
    <property type="match status" value="1"/>
</dbReference>
<evidence type="ECO:0000256" key="4">
    <source>
        <dbReference type="ARBA" id="ARBA00023080"/>
    </source>
</evidence>
<dbReference type="EC" id="3.6.1.-" evidence="9"/>
<evidence type="ECO:0000256" key="9">
    <source>
        <dbReference type="HAMAP-Rule" id="MF_00528"/>
    </source>
</evidence>
<dbReference type="SUPFAM" id="SSF52972">
    <property type="entry name" value="ITPase-like"/>
    <property type="match status" value="1"/>
</dbReference>
<evidence type="ECO:0000256" key="1">
    <source>
        <dbReference type="ARBA" id="ARBA00004496"/>
    </source>
</evidence>
<dbReference type="InterPro" id="IPR029001">
    <property type="entry name" value="ITPase-like_fam"/>
</dbReference>
<feature type="site" description="Important for substrate specificity" evidence="9">
    <location>
        <position position="155"/>
    </location>
</feature>
<accession>A0A4R3N1R7</accession>
<comment type="caution">
    <text evidence="10">The sequence shown here is derived from an EMBL/GenBank/DDBJ whole genome shotgun (WGS) entry which is preliminary data.</text>
</comment>
<evidence type="ECO:0000256" key="5">
    <source>
        <dbReference type="ARBA" id="ARBA00050213"/>
    </source>
</evidence>
<comment type="subcellular location">
    <subcellularLocation>
        <location evidence="1 9">Cytoplasm</location>
    </subcellularLocation>
</comment>
<evidence type="ECO:0000256" key="3">
    <source>
        <dbReference type="ARBA" id="ARBA00022801"/>
    </source>
</evidence>
<dbReference type="AlphaFoldDB" id="A0A4R3N1R7"/>